<dbReference type="EMBL" id="PYYB01000006">
    <property type="protein sequence ID" value="PTL54171.1"/>
    <property type="molecule type" value="Genomic_DNA"/>
</dbReference>
<dbReference type="RefSeq" id="WP_107571446.1">
    <property type="nucleotide sequence ID" value="NZ_PYYB01000006.1"/>
</dbReference>
<protein>
    <submittedName>
        <fullName evidence="2">Uncharacterized protein</fullName>
    </submittedName>
</protein>
<dbReference type="AlphaFoldDB" id="A0A2T4UBC7"/>
<evidence type="ECO:0000313" key="2">
    <source>
        <dbReference type="EMBL" id="PTL54171.1"/>
    </source>
</evidence>
<keyword evidence="1" id="KW-0812">Transmembrane</keyword>
<sequence length="107" mass="11320">MSGRGSAVAGLVLAAALPVLLWHDLVARIAANFSLDAAYLVSGWTPWVLMALGLLCFVPAAVHDHRARGRFGRRDSGGWVGWGTTLYLLGFVLATQVAQIADGFARG</sequence>
<evidence type="ECO:0000256" key="1">
    <source>
        <dbReference type="SAM" id="Phobius"/>
    </source>
</evidence>
<proteinExistence type="predicted"/>
<dbReference type="Proteomes" id="UP000240739">
    <property type="component" value="Unassembled WGS sequence"/>
</dbReference>
<comment type="caution">
    <text evidence="2">The sequence shown here is derived from an EMBL/GenBank/DDBJ whole genome shotgun (WGS) entry which is preliminary data.</text>
</comment>
<keyword evidence="3" id="KW-1185">Reference proteome</keyword>
<keyword evidence="1" id="KW-1133">Transmembrane helix</keyword>
<accession>A0A2T4UBC7</accession>
<name>A0A2T4UBC7_9ACTN</name>
<dbReference type="OrthoDB" id="5244764at2"/>
<feature type="transmembrane region" description="Helical" evidence="1">
    <location>
        <begin position="37"/>
        <end position="58"/>
    </location>
</feature>
<gene>
    <name evidence="2" type="ORF">C7Y72_22430</name>
</gene>
<evidence type="ECO:0000313" key="3">
    <source>
        <dbReference type="Proteomes" id="UP000240739"/>
    </source>
</evidence>
<keyword evidence="1" id="KW-0472">Membrane</keyword>
<organism evidence="2 3">
    <name type="scientific">Paraconexibacter algicola</name>
    <dbReference type="NCBI Taxonomy" id="2133960"/>
    <lineage>
        <taxon>Bacteria</taxon>
        <taxon>Bacillati</taxon>
        <taxon>Actinomycetota</taxon>
        <taxon>Thermoleophilia</taxon>
        <taxon>Solirubrobacterales</taxon>
        <taxon>Paraconexibacteraceae</taxon>
        <taxon>Paraconexibacter</taxon>
    </lineage>
</organism>
<feature type="transmembrane region" description="Helical" evidence="1">
    <location>
        <begin position="79"/>
        <end position="101"/>
    </location>
</feature>
<reference evidence="2 3" key="1">
    <citation type="submission" date="2018-03" db="EMBL/GenBank/DDBJ databases">
        <title>Aquarubrobacter algicola gen. nov., sp. nov., a novel actinobacterium isolated from shallow eutrophic lake during the end of cyanobacterial harmful algal blooms.</title>
        <authorList>
            <person name="Chun S.J."/>
        </authorList>
    </citation>
    <scope>NUCLEOTIDE SEQUENCE [LARGE SCALE GENOMIC DNA]</scope>
    <source>
        <strain evidence="2 3">Seoho-28</strain>
    </source>
</reference>